<gene>
    <name evidence="2" type="ORF">HSB1_23590</name>
</gene>
<reference evidence="2 3" key="1">
    <citation type="journal article" date="2012" name="J. Bacteriol.">
        <title>Draft Genome Sequence of the Extremely Halophilic Archaeon Halogranum salarium B-1T.</title>
        <authorList>
            <person name="Kim K.K."/>
            <person name="Lee K.C."/>
            <person name="Lee J.S."/>
        </authorList>
    </citation>
    <scope>NUCLEOTIDE SEQUENCE [LARGE SCALE GENOMIC DNA]</scope>
    <source>
        <strain evidence="2 3">B-1</strain>
    </source>
</reference>
<dbReference type="Pfam" id="PF19137">
    <property type="entry name" value="DUF5820"/>
    <property type="match status" value="1"/>
</dbReference>
<sequence>MRRRHSETSAERTTLEVRDRDSSMSFDALPEGWVVWNDEPEGRAIVAYRPDVFNTEDFPPPCMPTIFVSNGSRSKRPGASQIPTDTWHITLFLEPDIEAVTETFDSRPAAVDGAIAAAERFVDGEVDYRDVYQVPREEYFDKLDELLGRDDGND</sequence>
<protein>
    <submittedName>
        <fullName evidence="2">Uncharacterized protein</fullName>
    </submittedName>
</protein>
<dbReference type="Proteomes" id="UP000007813">
    <property type="component" value="Unassembled WGS sequence"/>
</dbReference>
<evidence type="ECO:0000313" key="3">
    <source>
        <dbReference type="Proteomes" id="UP000007813"/>
    </source>
</evidence>
<name>J3A0T1_9EURY</name>
<dbReference type="InterPro" id="IPR043858">
    <property type="entry name" value="DUF5820"/>
</dbReference>
<evidence type="ECO:0000256" key="1">
    <source>
        <dbReference type="SAM" id="MobiDB-lite"/>
    </source>
</evidence>
<dbReference type="eggNOG" id="arCOG04630">
    <property type="taxonomic scope" value="Archaea"/>
</dbReference>
<accession>J3A0T1</accession>
<feature type="region of interest" description="Disordered" evidence="1">
    <location>
        <begin position="1"/>
        <end position="20"/>
    </location>
</feature>
<evidence type="ECO:0000313" key="2">
    <source>
        <dbReference type="EMBL" id="EJN58938.1"/>
    </source>
</evidence>
<proteinExistence type="predicted"/>
<dbReference type="AlphaFoldDB" id="J3A0T1"/>
<dbReference type="EMBL" id="ALJD01000006">
    <property type="protein sequence ID" value="EJN58938.1"/>
    <property type="molecule type" value="Genomic_DNA"/>
</dbReference>
<comment type="caution">
    <text evidence="2">The sequence shown here is derived from an EMBL/GenBank/DDBJ whole genome shotgun (WGS) entry which is preliminary data.</text>
</comment>
<organism evidence="2 3">
    <name type="scientific">Halogranum salarium B-1</name>
    <dbReference type="NCBI Taxonomy" id="1210908"/>
    <lineage>
        <taxon>Archaea</taxon>
        <taxon>Methanobacteriati</taxon>
        <taxon>Methanobacteriota</taxon>
        <taxon>Stenosarchaea group</taxon>
        <taxon>Halobacteria</taxon>
        <taxon>Halobacteriales</taxon>
        <taxon>Haloferacaceae</taxon>
    </lineage>
</organism>